<keyword evidence="3" id="KW-1003">Cell membrane</keyword>
<evidence type="ECO:0000256" key="5">
    <source>
        <dbReference type="ARBA" id="ARBA00022824"/>
    </source>
</evidence>
<keyword evidence="11" id="KW-1185">Reference proteome</keyword>
<accession>A0A2I0J502</accession>
<dbReference type="Proteomes" id="UP000233551">
    <property type="component" value="Unassembled WGS sequence"/>
</dbReference>
<name>A0A2I0J502_PUNGR</name>
<comment type="similarity">
    <text evidence="9">Belongs to the plant Proton pump-interactor protein family.</text>
</comment>
<evidence type="ECO:0000256" key="8">
    <source>
        <dbReference type="ARBA" id="ARBA00023136"/>
    </source>
</evidence>
<keyword evidence="6" id="KW-1133">Transmembrane helix</keyword>
<evidence type="ECO:0000256" key="2">
    <source>
        <dbReference type="ARBA" id="ARBA00004389"/>
    </source>
</evidence>
<evidence type="ECO:0000256" key="1">
    <source>
        <dbReference type="ARBA" id="ARBA00004162"/>
    </source>
</evidence>
<dbReference type="PANTHER" id="PTHR32219">
    <property type="entry name" value="RNA-BINDING PROTEIN YLMH-RELATED"/>
    <property type="match status" value="1"/>
</dbReference>
<gene>
    <name evidence="10" type="ORF">CRG98_028261</name>
</gene>
<keyword evidence="5" id="KW-0256">Endoplasmic reticulum</keyword>
<evidence type="ECO:0000256" key="4">
    <source>
        <dbReference type="ARBA" id="ARBA00022692"/>
    </source>
</evidence>
<dbReference type="STRING" id="22663.A0A2I0J502"/>
<dbReference type="AlphaFoldDB" id="A0A2I0J502"/>
<evidence type="ECO:0000256" key="6">
    <source>
        <dbReference type="ARBA" id="ARBA00022989"/>
    </source>
</evidence>
<keyword evidence="7" id="KW-0175">Coiled coil</keyword>
<sequence length="411" mass="48634">MDSDAHTTPSQKAAEVDSESSENAGNEDHAPKQVHQFYFVKLHAYENPNLIKVENLIRKLEQDLILTDQKRDKKLAYRHELHLNSLHRMHKNYDDDWEWKMNRLKLLQLSLDKLCFSNNWSRGRAIKPSSTVKEINHHRLHFGLLHASKSMAKERQVLGKIKEVKNISKHSCISTEDYDDKIHNLKLEIYQKFYMKADEKRQIRQEIEQIEWEREEAIATAAVDGKMWNSLDSKENIKQQIKSLGDDMEKSRAEHMKHKSKVIFLQKELESVEDDLTSFEKQLNRIEGLNYEARQCILQWRMEQDEKNARYHQCIELMRNTQELAEKKELIALQKLSHEQVEKFMLQWSNDQAFRDDYRMKSIGSLNKRCLNIDGQRRNRDEKPISGKEPTVKISKGLKRSLQNVGEKLVM</sequence>
<dbReference type="EMBL" id="PGOL01002015">
    <property type="protein sequence ID" value="PKI51314.1"/>
    <property type="molecule type" value="Genomic_DNA"/>
</dbReference>
<evidence type="ECO:0000313" key="10">
    <source>
        <dbReference type="EMBL" id="PKI51314.1"/>
    </source>
</evidence>
<keyword evidence="4" id="KW-0812">Transmembrane</keyword>
<proteinExistence type="inferred from homology"/>
<dbReference type="InterPro" id="IPR055282">
    <property type="entry name" value="PPI1-4"/>
</dbReference>
<evidence type="ECO:0000256" key="9">
    <source>
        <dbReference type="ARBA" id="ARBA00038080"/>
    </source>
</evidence>
<comment type="caution">
    <text evidence="10">The sequence shown here is derived from an EMBL/GenBank/DDBJ whole genome shotgun (WGS) entry which is preliminary data.</text>
</comment>
<dbReference type="OrthoDB" id="656882at2759"/>
<organism evidence="10 11">
    <name type="scientific">Punica granatum</name>
    <name type="common">Pomegranate</name>
    <dbReference type="NCBI Taxonomy" id="22663"/>
    <lineage>
        <taxon>Eukaryota</taxon>
        <taxon>Viridiplantae</taxon>
        <taxon>Streptophyta</taxon>
        <taxon>Embryophyta</taxon>
        <taxon>Tracheophyta</taxon>
        <taxon>Spermatophyta</taxon>
        <taxon>Magnoliopsida</taxon>
        <taxon>eudicotyledons</taxon>
        <taxon>Gunneridae</taxon>
        <taxon>Pentapetalae</taxon>
        <taxon>rosids</taxon>
        <taxon>malvids</taxon>
        <taxon>Myrtales</taxon>
        <taxon>Lythraceae</taxon>
        <taxon>Punica</taxon>
    </lineage>
</organism>
<dbReference type="PANTHER" id="PTHR32219:SF16">
    <property type="entry name" value="CORE-2_I-BRANCHING BETA-1,6-N-ACETYLGLUCOSAMINYLTRANSFERASE FAMILY PROTEIN"/>
    <property type="match status" value="1"/>
</dbReference>
<evidence type="ECO:0000256" key="3">
    <source>
        <dbReference type="ARBA" id="ARBA00022475"/>
    </source>
</evidence>
<evidence type="ECO:0000313" key="11">
    <source>
        <dbReference type="Proteomes" id="UP000233551"/>
    </source>
</evidence>
<dbReference type="GeneID" id="116205859"/>
<reference evidence="10 11" key="1">
    <citation type="submission" date="2017-11" db="EMBL/GenBank/DDBJ databases">
        <title>De-novo sequencing of pomegranate (Punica granatum L.) genome.</title>
        <authorList>
            <person name="Akparov Z."/>
            <person name="Amiraslanov A."/>
            <person name="Hajiyeva S."/>
            <person name="Abbasov M."/>
            <person name="Kaur K."/>
            <person name="Hamwieh A."/>
            <person name="Solovyev V."/>
            <person name="Salamov A."/>
            <person name="Braich B."/>
            <person name="Kosarev P."/>
            <person name="Mahmoud A."/>
            <person name="Hajiyev E."/>
            <person name="Babayeva S."/>
            <person name="Izzatullayeva V."/>
            <person name="Mammadov A."/>
            <person name="Mammadov A."/>
            <person name="Sharifova S."/>
            <person name="Ojaghi J."/>
            <person name="Eynullazada K."/>
            <person name="Bayramov B."/>
            <person name="Abdulazimova A."/>
            <person name="Shahmuradov I."/>
        </authorList>
    </citation>
    <scope>NUCLEOTIDE SEQUENCE [LARGE SCALE GENOMIC DNA]</scope>
    <source>
        <strain evidence="11">cv. AG2017</strain>
        <tissue evidence="10">Leaf</tissue>
    </source>
</reference>
<evidence type="ECO:0000256" key="7">
    <source>
        <dbReference type="ARBA" id="ARBA00023054"/>
    </source>
</evidence>
<comment type="subcellular location">
    <subcellularLocation>
        <location evidence="1">Cell membrane</location>
        <topology evidence="1">Single-pass membrane protein</topology>
    </subcellularLocation>
    <subcellularLocation>
        <location evidence="2">Endoplasmic reticulum membrane</location>
        <topology evidence="2">Single-pass membrane protein</topology>
    </subcellularLocation>
</comment>
<keyword evidence="8" id="KW-0472">Membrane</keyword>
<dbReference type="GO" id="GO:0005789">
    <property type="term" value="C:endoplasmic reticulum membrane"/>
    <property type="evidence" value="ECO:0007669"/>
    <property type="project" value="UniProtKB-SubCell"/>
</dbReference>
<protein>
    <submittedName>
        <fullName evidence="10">Uncharacterized protein</fullName>
    </submittedName>
</protein>
<dbReference type="GO" id="GO:0005886">
    <property type="term" value="C:plasma membrane"/>
    <property type="evidence" value="ECO:0007669"/>
    <property type="project" value="UniProtKB-SubCell"/>
</dbReference>